<organism evidence="1 2">
    <name type="scientific">Ensete ventricosum</name>
    <name type="common">Abyssinian banana</name>
    <name type="synonym">Musa ensete</name>
    <dbReference type="NCBI Taxonomy" id="4639"/>
    <lineage>
        <taxon>Eukaryota</taxon>
        <taxon>Viridiplantae</taxon>
        <taxon>Streptophyta</taxon>
        <taxon>Embryophyta</taxon>
        <taxon>Tracheophyta</taxon>
        <taxon>Spermatophyta</taxon>
        <taxon>Magnoliopsida</taxon>
        <taxon>Liliopsida</taxon>
        <taxon>Zingiberales</taxon>
        <taxon>Musaceae</taxon>
        <taxon>Ensete</taxon>
    </lineage>
</organism>
<reference evidence="1 2" key="1">
    <citation type="journal article" date="2014" name="Agronomy (Basel)">
        <title>A Draft Genome Sequence for Ensete ventricosum, the Drought-Tolerant Tree Against Hunger.</title>
        <authorList>
            <person name="Harrison J."/>
            <person name="Moore K.A."/>
            <person name="Paszkiewicz K."/>
            <person name="Jones T."/>
            <person name="Grant M."/>
            <person name="Ambacheew D."/>
            <person name="Muzemil S."/>
            <person name="Studholme D.J."/>
        </authorList>
    </citation>
    <scope>NUCLEOTIDE SEQUENCE [LARGE SCALE GENOMIC DNA]</scope>
</reference>
<dbReference type="EMBL" id="AMZH03028533">
    <property type="protein sequence ID" value="RRT33650.1"/>
    <property type="molecule type" value="Genomic_DNA"/>
</dbReference>
<evidence type="ECO:0000313" key="2">
    <source>
        <dbReference type="Proteomes" id="UP000287651"/>
    </source>
</evidence>
<comment type="caution">
    <text evidence="1">The sequence shown here is derived from an EMBL/GenBank/DDBJ whole genome shotgun (WGS) entry which is preliminary data.</text>
</comment>
<protein>
    <recommendedName>
        <fullName evidence="3">BTB domain-containing protein</fullName>
    </recommendedName>
</protein>
<evidence type="ECO:0008006" key="3">
    <source>
        <dbReference type="Google" id="ProtNLM"/>
    </source>
</evidence>
<dbReference type="AlphaFoldDB" id="A0A426X2I5"/>
<feature type="non-terminal residue" evidence="1">
    <location>
        <position position="1"/>
    </location>
</feature>
<evidence type="ECO:0000313" key="1">
    <source>
        <dbReference type="EMBL" id="RRT33650.1"/>
    </source>
</evidence>
<name>A0A426X2I5_ENSVE</name>
<proteinExistence type="predicted"/>
<gene>
    <name evidence="1" type="ORF">B296_00055685</name>
</gene>
<dbReference type="Proteomes" id="UP000287651">
    <property type="component" value="Unassembled WGS sequence"/>
</dbReference>
<sequence length="121" mass="14021">EAEEKKKSLRMADQRWEMSIHRCCPQPPPVLSLAATSDNCERLAKHSCCVADNLTRDLLHRLFADGYRADVSVYTNDGIILAHASILVRPLPPIFPVENRSTVFFWLVRRFFVVNRAWLRR</sequence>
<accession>A0A426X2I5</accession>